<organism evidence="2 3">
    <name type="scientific">Streptomonospora nanhaiensis</name>
    <dbReference type="NCBI Taxonomy" id="1323731"/>
    <lineage>
        <taxon>Bacteria</taxon>
        <taxon>Bacillati</taxon>
        <taxon>Actinomycetota</taxon>
        <taxon>Actinomycetes</taxon>
        <taxon>Streptosporangiales</taxon>
        <taxon>Nocardiopsidaceae</taxon>
        <taxon>Streptomonospora</taxon>
    </lineage>
</organism>
<name>A0A853BTW3_9ACTN</name>
<dbReference type="GO" id="GO:0016740">
    <property type="term" value="F:transferase activity"/>
    <property type="evidence" value="ECO:0007669"/>
    <property type="project" value="UniProtKB-KW"/>
</dbReference>
<evidence type="ECO:0000313" key="3">
    <source>
        <dbReference type="Proteomes" id="UP000575985"/>
    </source>
</evidence>
<dbReference type="AlphaFoldDB" id="A0A853BTW3"/>
<dbReference type="RefSeq" id="WP_179769382.1">
    <property type="nucleotide sequence ID" value="NZ_JACCFO010000001.1"/>
</dbReference>
<comment type="caution">
    <text evidence="2">The sequence shown here is derived from an EMBL/GenBank/DDBJ whole genome shotgun (WGS) entry which is preliminary data.</text>
</comment>
<dbReference type="Proteomes" id="UP000575985">
    <property type="component" value="Unassembled WGS sequence"/>
</dbReference>
<dbReference type="PANTHER" id="PTHR48228">
    <property type="entry name" value="SUCCINYL-COA--D-CITRAMALATE COA-TRANSFERASE"/>
    <property type="match status" value="1"/>
</dbReference>
<dbReference type="InterPro" id="IPR023606">
    <property type="entry name" value="CoA-Trfase_III_dom_1_sf"/>
</dbReference>
<keyword evidence="3" id="KW-1185">Reference proteome</keyword>
<reference evidence="2 3" key="1">
    <citation type="submission" date="2020-07" db="EMBL/GenBank/DDBJ databases">
        <title>Sequencing the genomes of 1000 actinobacteria strains.</title>
        <authorList>
            <person name="Klenk H.-P."/>
        </authorList>
    </citation>
    <scope>NUCLEOTIDE SEQUENCE [LARGE SCALE GENOMIC DNA]</scope>
    <source>
        <strain evidence="2 3">DSM 45927</strain>
    </source>
</reference>
<dbReference type="Pfam" id="PF02515">
    <property type="entry name" value="CoA_transf_3"/>
    <property type="match status" value="2"/>
</dbReference>
<gene>
    <name evidence="2" type="ORF">HNR12_004463</name>
</gene>
<dbReference type="EMBL" id="JACCFO010000001">
    <property type="protein sequence ID" value="NYI98186.1"/>
    <property type="molecule type" value="Genomic_DNA"/>
</dbReference>
<evidence type="ECO:0000256" key="1">
    <source>
        <dbReference type="SAM" id="MobiDB-lite"/>
    </source>
</evidence>
<protein>
    <submittedName>
        <fullName evidence="2">Crotonobetainyl-CoA:carnitine CoA-transferase CaiB-like acyl-CoA transferase</fullName>
    </submittedName>
</protein>
<evidence type="ECO:0000313" key="2">
    <source>
        <dbReference type="EMBL" id="NYI98186.1"/>
    </source>
</evidence>
<keyword evidence="2" id="KW-0808">Transferase</keyword>
<dbReference type="Gene3D" id="3.30.1540.10">
    <property type="entry name" value="formyl-coa transferase, domain 3"/>
    <property type="match status" value="1"/>
</dbReference>
<dbReference type="Gene3D" id="3.40.50.10540">
    <property type="entry name" value="Crotonobetainyl-coa:carnitine coa-transferase, domain 1"/>
    <property type="match status" value="2"/>
</dbReference>
<feature type="compositionally biased region" description="Low complexity" evidence="1">
    <location>
        <begin position="43"/>
        <end position="56"/>
    </location>
</feature>
<dbReference type="InterPro" id="IPR044855">
    <property type="entry name" value="CoA-Trfase_III_dom3_sf"/>
</dbReference>
<accession>A0A853BTW3</accession>
<feature type="region of interest" description="Disordered" evidence="1">
    <location>
        <begin position="42"/>
        <end position="67"/>
    </location>
</feature>
<dbReference type="PANTHER" id="PTHR48228:SF5">
    <property type="entry name" value="ALPHA-METHYLACYL-COA RACEMASE"/>
    <property type="match status" value="1"/>
</dbReference>
<proteinExistence type="predicted"/>
<dbReference type="InterPro" id="IPR050509">
    <property type="entry name" value="CoA-transferase_III"/>
</dbReference>
<dbReference type="InterPro" id="IPR003673">
    <property type="entry name" value="CoA-Trfase_fam_III"/>
</dbReference>
<dbReference type="SUPFAM" id="SSF89796">
    <property type="entry name" value="CoA-transferase family III (CaiB/BaiF)"/>
    <property type="match status" value="2"/>
</dbReference>
<sequence>MNSIPSDRPLTGLAAGVDGPGALTRLAVRHLAALGADVTGHDAPAATGTAGASPASPTRPPHPRTGPARLRLGDAAEIELSWSEDPEATGITDEATAQAATGVMAVNGRRTGAGPRPLTLDYTTALAEVLAVAGLLAGVHAHRRAGTPLRLAATVERAGLLAVSQYLAAAGAPEAEAVPLDPGGATFTSADGTAFEIEALSAEVWARFWRAVGAPEPAVRAGWAPFQFRYATACSALPADLRAAARALPWERLRAAADASGAGICELVTLERRRAEIGAAPAPLWTLRALGATGPAPAPAAGRAGAPASSAPAPLAGVTVVEAGRRIQAPLCAHLLGLLGARVVRVEPPGGDPLRAMPPVTGGVSARWLALNRGKDAVEIDIKTPQGRADLRELVSRADVFCHNWAPGRAESLGLAAADLAAANPRLVYVHTSGWADAVPDAPPGTDFMVQARSGLADALSPVGASTAPSLMTLLDILGGALGAQTVVAALLAADRRGGAVAAESSLLGAADTLLHDLLSGPPAVVDPRRFAEGFRAPLRTADGWVAPADGDADDAALLTAAVADAPTGDALRMLRDKGLSATAALGDIAALPTDPRYAARLPRDSHGAIAVPNVWSQV</sequence>